<evidence type="ECO:0000256" key="10">
    <source>
        <dbReference type="ARBA" id="ARBA00023306"/>
    </source>
</evidence>
<evidence type="ECO:0000256" key="8">
    <source>
        <dbReference type="ARBA" id="ARBA00022777"/>
    </source>
</evidence>
<comment type="catalytic activity">
    <reaction evidence="12">
        <text>L-seryl-[protein] + ATP = O-phospho-L-seryl-[protein] + ADP + H(+)</text>
        <dbReference type="Rhea" id="RHEA:17989"/>
        <dbReference type="Rhea" id="RHEA-COMP:9863"/>
        <dbReference type="Rhea" id="RHEA-COMP:11604"/>
        <dbReference type="ChEBI" id="CHEBI:15378"/>
        <dbReference type="ChEBI" id="CHEBI:29999"/>
        <dbReference type="ChEBI" id="CHEBI:30616"/>
        <dbReference type="ChEBI" id="CHEBI:83421"/>
        <dbReference type="ChEBI" id="CHEBI:456216"/>
        <dbReference type="EC" id="2.7.11.24"/>
    </reaction>
</comment>
<dbReference type="PROSITE" id="PS01351">
    <property type="entry name" value="MAPK"/>
    <property type="match status" value="1"/>
</dbReference>
<dbReference type="Gene3D" id="3.30.200.20">
    <property type="entry name" value="Phosphorylase Kinase, domain 1"/>
    <property type="match status" value="1"/>
</dbReference>
<dbReference type="STRING" id="307972.A0A2G8LFI7"/>
<dbReference type="GO" id="GO:0106310">
    <property type="term" value="F:protein serine kinase activity"/>
    <property type="evidence" value="ECO:0007669"/>
    <property type="project" value="RHEA"/>
</dbReference>
<dbReference type="InterPro" id="IPR008349">
    <property type="entry name" value="MAPK_ERK1/2"/>
</dbReference>
<dbReference type="EC" id="2.7.11.24" evidence="3"/>
<dbReference type="InterPro" id="IPR011009">
    <property type="entry name" value="Kinase-like_dom_sf"/>
</dbReference>
<evidence type="ECO:0000256" key="4">
    <source>
        <dbReference type="ARBA" id="ARBA00022527"/>
    </source>
</evidence>
<evidence type="ECO:0000256" key="9">
    <source>
        <dbReference type="ARBA" id="ARBA00022840"/>
    </source>
</evidence>
<name>A0A2G8LFI7_STIJA</name>
<accession>A0A2G8LFI7</accession>
<dbReference type="Proteomes" id="UP000230750">
    <property type="component" value="Unassembled WGS sequence"/>
</dbReference>
<evidence type="ECO:0000256" key="1">
    <source>
        <dbReference type="ARBA" id="ARBA00001946"/>
    </source>
</evidence>
<evidence type="ECO:0000256" key="5">
    <source>
        <dbReference type="ARBA" id="ARBA00022553"/>
    </source>
</evidence>
<dbReference type="GO" id="GO:0005524">
    <property type="term" value="F:ATP binding"/>
    <property type="evidence" value="ECO:0007669"/>
    <property type="project" value="UniProtKB-KW"/>
</dbReference>
<comment type="similarity">
    <text evidence="2">Belongs to the protein kinase superfamily. CMGC Ser/Thr protein kinase family. MAP kinase subfamily.</text>
</comment>
<dbReference type="InterPro" id="IPR000719">
    <property type="entry name" value="Prot_kinase_dom"/>
</dbReference>
<dbReference type="SUPFAM" id="SSF56112">
    <property type="entry name" value="Protein kinase-like (PK-like)"/>
    <property type="match status" value="1"/>
</dbReference>
<evidence type="ECO:0000256" key="7">
    <source>
        <dbReference type="ARBA" id="ARBA00022741"/>
    </source>
</evidence>
<keyword evidence="8 14" id="KW-0418">Kinase</keyword>
<protein>
    <recommendedName>
        <fullName evidence="3">mitogen-activated protein kinase</fullName>
        <ecNumber evidence="3">2.7.11.24</ecNumber>
    </recommendedName>
</protein>
<dbReference type="AlphaFoldDB" id="A0A2G8LFI7"/>
<evidence type="ECO:0000256" key="3">
    <source>
        <dbReference type="ARBA" id="ARBA00012411"/>
    </source>
</evidence>
<evidence type="ECO:0000313" key="14">
    <source>
        <dbReference type="EMBL" id="PIK59002.1"/>
    </source>
</evidence>
<evidence type="ECO:0000256" key="12">
    <source>
        <dbReference type="ARBA" id="ARBA00048312"/>
    </source>
</evidence>
<keyword evidence="6" id="KW-0808">Transferase</keyword>
<dbReference type="FunFam" id="1.10.510.10:FF:000624">
    <property type="entry name" value="Mitogen-activated protein kinase"/>
    <property type="match status" value="1"/>
</dbReference>
<keyword evidence="10" id="KW-0131">Cell cycle</keyword>
<dbReference type="Pfam" id="PF00069">
    <property type="entry name" value="Pkinase"/>
    <property type="match status" value="1"/>
</dbReference>
<dbReference type="CDD" id="cd07849">
    <property type="entry name" value="STKc_ERK1_2_like"/>
    <property type="match status" value="1"/>
</dbReference>
<dbReference type="InterPro" id="IPR008271">
    <property type="entry name" value="Ser/Thr_kinase_AS"/>
</dbReference>
<evidence type="ECO:0000256" key="6">
    <source>
        <dbReference type="ARBA" id="ARBA00022679"/>
    </source>
</evidence>
<dbReference type="GO" id="GO:0004707">
    <property type="term" value="F:MAP kinase activity"/>
    <property type="evidence" value="ECO:0007669"/>
    <property type="project" value="UniProtKB-EC"/>
</dbReference>
<comment type="cofactor">
    <cofactor evidence="1">
        <name>Mg(2+)</name>
        <dbReference type="ChEBI" id="CHEBI:18420"/>
    </cofactor>
</comment>
<evidence type="ECO:0000313" key="15">
    <source>
        <dbReference type="Proteomes" id="UP000230750"/>
    </source>
</evidence>
<dbReference type="PRINTS" id="PR01770">
    <property type="entry name" value="ERK1ERK2MAPK"/>
</dbReference>
<evidence type="ECO:0000256" key="11">
    <source>
        <dbReference type="ARBA" id="ARBA00047592"/>
    </source>
</evidence>
<dbReference type="PANTHER" id="PTHR24055">
    <property type="entry name" value="MITOGEN-ACTIVATED PROTEIN KINASE"/>
    <property type="match status" value="1"/>
</dbReference>
<organism evidence="14 15">
    <name type="scientific">Stichopus japonicus</name>
    <name type="common">Sea cucumber</name>
    <dbReference type="NCBI Taxonomy" id="307972"/>
    <lineage>
        <taxon>Eukaryota</taxon>
        <taxon>Metazoa</taxon>
        <taxon>Echinodermata</taxon>
        <taxon>Eleutherozoa</taxon>
        <taxon>Echinozoa</taxon>
        <taxon>Holothuroidea</taxon>
        <taxon>Aspidochirotacea</taxon>
        <taxon>Aspidochirotida</taxon>
        <taxon>Stichopodidae</taxon>
        <taxon>Apostichopus</taxon>
    </lineage>
</organism>
<sequence length="426" mass="49473">MGKVHLLRGDSSATNNENQGKVAIKKISPFEHQTYCQRTLREIKILTRFRHENIINIQDIIHATTVDEMKDVYIVQSLMETDLYKLLKTQKLSNDHICYFLYQILRGLKYIHSANVLHRDLKPSNLLLNTTCDLKICDFGLARIADPDHDHTGFLTEYVATRWYRAPEIMLNSKGYSKAIDIWSVGCILAEMLNNRPIFPGKHYLDQLNHILGIIGSPTEKDLECIKNDKAKSYLQSLSRKEKMPWTKIFVNADAKSLDILGRMLTFNPNERITVEEALAHPYLEQYYDPADEPVSEKPFSFETELDDLPKETLKRMIFDEAREFTTQTAADVLRLQRLFPVLPNNRNAKTFPAMRCDRQCHQYVVQVEVNITIIQCGCRVLGLRTLTKLRHTYLEMGRGVDRAFWHTLIVQGLIHRRLEDTDHNQ</sequence>
<feature type="domain" description="Protein kinase" evidence="13">
    <location>
        <begin position="1"/>
        <end position="284"/>
    </location>
</feature>
<dbReference type="OrthoDB" id="192887at2759"/>
<dbReference type="EMBL" id="MRZV01000096">
    <property type="protein sequence ID" value="PIK59002.1"/>
    <property type="molecule type" value="Genomic_DNA"/>
</dbReference>
<dbReference type="InterPro" id="IPR003527">
    <property type="entry name" value="MAP_kinase_CS"/>
</dbReference>
<keyword evidence="15" id="KW-1185">Reference proteome</keyword>
<keyword evidence="7" id="KW-0547">Nucleotide-binding</keyword>
<comment type="catalytic activity">
    <reaction evidence="11">
        <text>L-threonyl-[protein] + ATP = O-phospho-L-threonyl-[protein] + ADP + H(+)</text>
        <dbReference type="Rhea" id="RHEA:46608"/>
        <dbReference type="Rhea" id="RHEA-COMP:11060"/>
        <dbReference type="Rhea" id="RHEA-COMP:11605"/>
        <dbReference type="ChEBI" id="CHEBI:15378"/>
        <dbReference type="ChEBI" id="CHEBI:30013"/>
        <dbReference type="ChEBI" id="CHEBI:30616"/>
        <dbReference type="ChEBI" id="CHEBI:61977"/>
        <dbReference type="ChEBI" id="CHEBI:456216"/>
        <dbReference type="EC" id="2.7.11.24"/>
    </reaction>
</comment>
<gene>
    <name evidence="14" type="ORF">BSL78_04102</name>
</gene>
<dbReference type="SMART" id="SM00220">
    <property type="entry name" value="S_TKc"/>
    <property type="match status" value="1"/>
</dbReference>
<keyword evidence="5" id="KW-0597">Phosphoprotein</keyword>
<evidence type="ECO:0000256" key="2">
    <source>
        <dbReference type="ARBA" id="ARBA00008832"/>
    </source>
</evidence>
<reference evidence="14 15" key="1">
    <citation type="journal article" date="2017" name="PLoS Biol.">
        <title>The sea cucumber genome provides insights into morphological evolution and visceral regeneration.</title>
        <authorList>
            <person name="Zhang X."/>
            <person name="Sun L."/>
            <person name="Yuan J."/>
            <person name="Sun Y."/>
            <person name="Gao Y."/>
            <person name="Zhang L."/>
            <person name="Li S."/>
            <person name="Dai H."/>
            <person name="Hamel J.F."/>
            <person name="Liu C."/>
            <person name="Yu Y."/>
            <person name="Liu S."/>
            <person name="Lin W."/>
            <person name="Guo K."/>
            <person name="Jin S."/>
            <person name="Xu P."/>
            <person name="Storey K.B."/>
            <person name="Huan P."/>
            <person name="Zhang T."/>
            <person name="Zhou Y."/>
            <person name="Zhang J."/>
            <person name="Lin C."/>
            <person name="Li X."/>
            <person name="Xing L."/>
            <person name="Huo D."/>
            <person name="Sun M."/>
            <person name="Wang L."/>
            <person name="Mercier A."/>
            <person name="Li F."/>
            <person name="Yang H."/>
            <person name="Xiang J."/>
        </authorList>
    </citation>
    <scope>NUCLEOTIDE SEQUENCE [LARGE SCALE GENOMIC DNA]</scope>
    <source>
        <strain evidence="14">Shaxun</strain>
        <tissue evidence="14">Muscle</tissue>
    </source>
</reference>
<keyword evidence="4" id="KW-0723">Serine/threonine-protein kinase</keyword>
<dbReference type="Gene3D" id="1.10.510.10">
    <property type="entry name" value="Transferase(Phosphotransferase) domain 1"/>
    <property type="match status" value="1"/>
</dbReference>
<evidence type="ECO:0000259" key="13">
    <source>
        <dbReference type="PROSITE" id="PS50011"/>
    </source>
</evidence>
<dbReference type="InterPro" id="IPR050117">
    <property type="entry name" value="MAPK"/>
</dbReference>
<proteinExistence type="inferred from homology"/>
<dbReference type="PROSITE" id="PS00108">
    <property type="entry name" value="PROTEIN_KINASE_ST"/>
    <property type="match status" value="1"/>
</dbReference>
<comment type="caution">
    <text evidence="14">The sequence shown here is derived from an EMBL/GenBank/DDBJ whole genome shotgun (WGS) entry which is preliminary data.</text>
</comment>
<keyword evidence="9" id="KW-0067">ATP-binding</keyword>
<dbReference type="PROSITE" id="PS50011">
    <property type="entry name" value="PROTEIN_KINASE_DOM"/>
    <property type="match status" value="1"/>
</dbReference>